<keyword evidence="2" id="KW-1185">Reference proteome</keyword>
<accession>A0A8J3EPG7</accession>
<gene>
    <name evidence="1" type="ORF">GCM10007096_41430</name>
</gene>
<sequence>MNEDVFGSYEITLDTVAILNARDIDYHTVVLEPNDNQVHVKKRPLQLIKAGCLDGGASYNGRREAVIHELCPRKRWNKVPIPVYPQEGIYAFPTHSPDDEYCYWIFYHHVKTIIPHPTNRKKSIVLFKDRKKPLHVKVSYSSLYRQYVRTSHCIMNHIQKNKDRAQLQS</sequence>
<dbReference type="Proteomes" id="UP000656813">
    <property type="component" value="Unassembled WGS sequence"/>
</dbReference>
<dbReference type="Pfam" id="PF06338">
    <property type="entry name" value="ComK"/>
    <property type="match status" value="1"/>
</dbReference>
<dbReference type="EMBL" id="BMFV01000054">
    <property type="protein sequence ID" value="GGH88638.1"/>
    <property type="molecule type" value="Genomic_DNA"/>
</dbReference>
<dbReference type="GO" id="GO:0030420">
    <property type="term" value="P:establishment of competence for transformation"/>
    <property type="evidence" value="ECO:0007669"/>
    <property type="project" value="InterPro"/>
</dbReference>
<comment type="caution">
    <text evidence="1">The sequence shown here is derived from an EMBL/GenBank/DDBJ whole genome shotgun (WGS) entry which is preliminary data.</text>
</comment>
<protein>
    <recommendedName>
        <fullName evidence="3">Competence protein</fullName>
    </recommendedName>
</protein>
<organism evidence="1 2">
    <name type="scientific">Pullulanibacillus pueri</name>
    <dbReference type="NCBI Taxonomy" id="1437324"/>
    <lineage>
        <taxon>Bacteria</taxon>
        <taxon>Bacillati</taxon>
        <taxon>Bacillota</taxon>
        <taxon>Bacilli</taxon>
        <taxon>Bacillales</taxon>
        <taxon>Sporolactobacillaceae</taxon>
        <taxon>Pullulanibacillus</taxon>
    </lineage>
</organism>
<reference evidence="1" key="2">
    <citation type="submission" date="2020-09" db="EMBL/GenBank/DDBJ databases">
        <authorList>
            <person name="Sun Q."/>
            <person name="Zhou Y."/>
        </authorList>
    </citation>
    <scope>NUCLEOTIDE SEQUENCE</scope>
    <source>
        <strain evidence="1">CGMCC 1.12777</strain>
    </source>
</reference>
<dbReference type="RefSeq" id="WP_188499291.1">
    <property type="nucleotide sequence ID" value="NZ_BMFV01000054.1"/>
</dbReference>
<name>A0A8J3EPG7_9BACL</name>
<evidence type="ECO:0000313" key="2">
    <source>
        <dbReference type="Proteomes" id="UP000656813"/>
    </source>
</evidence>
<proteinExistence type="predicted"/>
<evidence type="ECO:0000313" key="1">
    <source>
        <dbReference type="EMBL" id="GGH88638.1"/>
    </source>
</evidence>
<dbReference type="AlphaFoldDB" id="A0A8J3EPG7"/>
<reference evidence="1" key="1">
    <citation type="journal article" date="2014" name="Int. J. Syst. Evol. Microbiol.">
        <title>Complete genome sequence of Corynebacterium casei LMG S-19264T (=DSM 44701T), isolated from a smear-ripened cheese.</title>
        <authorList>
            <consortium name="US DOE Joint Genome Institute (JGI-PGF)"/>
            <person name="Walter F."/>
            <person name="Albersmeier A."/>
            <person name="Kalinowski J."/>
            <person name="Ruckert C."/>
        </authorList>
    </citation>
    <scope>NUCLEOTIDE SEQUENCE</scope>
    <source>
        <strain evidence="1">CGMCC 1.12777</strain>
    </source>
</reference>
<dbReference type="InterPro" id="IPR010461">
    <property type="entry name" value="ComK"/>
</dbReference>
<evidence type="ECO:0008006" key="3">
    <source>
        <dbReference type="Google" id="ProtNLM"/>
    </source>
</evidence>